<dbReference type="PANTHER" id="PTHR32322:SF18">
    <property type="entry name" value="S-ADENOSYLMETHIONINE_S-ADENOSYLHOMOCYSTEINE TRANSPORTER"/>
    <property type="match status" value="1"/>
</dbReference>
<feature type="transmembrane region" description="Helical" evidence="7">
    <location>
        <begin position="131"/>
        <end position="149"/>
    </location>
</feature>
<organism evidence="9 10">
    <name type="scientific">Clostridium tepidiprofundi DSM 19306</name>
    <dbReference type="NCBI Taxonomy" id="1121338"/>
    <lineage>
        <taxon>Bacteria</taxon>
        <taxon>Bacillati</taxon>
        <taxon>Bacillota</taxon>
        <taxon>Clostridia</taxon>
        <taxon>Eubacteriales</taxon>
        <taxon>Clostridiaceae</taxon>
        <taxon>Clostridium</taxon>
    </lineage>
</organism>
<dbReference type="InterPro" id="IPR037185">
    <property type="entry name" value="EmrE-like"/>
</dbReference>
<reference evidence="9 10" key="1">
    <citation type="submission" date="2016-02" db="EMBL/GenBank/DDBJ databases">
        <title>Genome sequence of Clostridium tepidiprofundi DSM 19306.</title>
        <authorList>
            <person name="Poehlein A."/>
            <person name="Daniel R."/>
        </authorList>
    </citation>
    <scope>NUCLEOTIDE SEQUENCE [LARGE SCALE GENOMIC DNA]</scope>
    <source>
        <strain evidence="9 10">DSM 19306</strain>
    </source>
</reference>
<name>A0A151AV84_9CLOT</name>
<evidence type="ECO:0000256" key="3">
    <source>
        <dbReference type="ARBA" id="ARBA00022475"/>
    </source>
</evidence>
<evidence type="ECO:0000256" key="4">
    <source>
        <dbReference type="ARBA" id="ARBA00022692"/>
    </source>
</evidence>
<evidence type="ECO:0000256" key="6">
    <source>
        <dbReference type="ARBA" id="ARBA00023136"/>
    </source>
</evidence>
<proteinExistence type="inferred from homology"/>
<protein>
    <submittedName>
        <fullName evidence="9">Putative inner membrane transporter yiJE</fullName>
    </submittedName>
</protein>
<gene>
    <name evidence="9" type="primary">yijE</name>
    <name evidence="9" type="ORF">CLTEP_23620</name>
</gene>
<dbReference type="InterPro" id="IPR000620">
    <property type="entry name" value="EamA_dom"/>
</dbReference>
<dbReference type="EMBL" id="LTBA01000045">
    <property type="protein sequence ID" value="KYH31579.1"/>
    <property type="molecule type" value="Genomic_DNA"/>
</dbReference>
<evidence type="ECO:0000256" key="1">
    <source>
        <dbReference type="ARBA" id="ARBA00004651"/>
    </source>
</evidence>
<dbReference type="SUPFAM" id="SSF103481">
    <property type="entry name" value="Multidrug resistance efflux transporter EmrE"/>
    <property type="match status" value="2"/>
</dbReference>
<keyword evidence="3" id="KW-1003">Cell membrane</keyword>
<keyword evidence="6 7" id="KW-0472">Membrane</keyword>
<evidence type="ECO:0000256" key="2">
    <source>
        <dbReference type="ARBA" id="ARBA00007362"/>
    </source>
</evidence>
<feature type="transmembrane region" description="Helical" evidence="7">
    <location>
        <begin position="47"/>
        <end position="65"/>
    </location>
</feature>
<keyword evidence="10" id="KW-1185">Reference proteome</keyword>
<feature type="transmembrane region" description="Helical" evidence="7">
    <location>
        <begin position="253"/>
        <end position="272"/>
    </location>
</feature>
<comment type="subcellular location">
    <subcellularLocation>
        <location evidence="1">Cell membrane</location>
        <topology evidence="1">Multi-pass membrane protein</topology>
    </subcellularLocation>
</comment>
<accession>A0A151AV84</accession>
<dbReference type="Gene3D" id="1.10.3730.20">
    <property type="match status" value="1"/>
</dbReference>
<keyword evidence="5 7" id="KW-1133">Transmembrane helix</keyword>
<sequence length="302" mass="33971">MFNARANHVFKDKYYIDSILILVTMIWGMKPVVIKIGLFNISAIQYNVWRLIFAAIASWVALLLSGKYVHVMKKDKMKILFVSVCGFFIFQWFYGIGIGKTTAGNASLIMGTIPLTVAIISHIAGIERMNVIKVIGIIISFCGLIVVILGTESTAFADDNILGSAYIFIGAFGYAIYMVFSKPLLKKYPPYQITAYAITITAILVMLFSGFDININAMTPPLVFNLFYTGVFAMYVANYLWTWAIKRSSSTRVSLYNNVTPVFSIIFAALFLRERITIEQFGGIVIIFLGLYISIYRLKKFI</sequence>
<evidence type="ECO:0000259" key="8">
    <source>
        <dbReference type="Pfam" id="PF00892"/>
    </source>
</evidence>
<dbReference type="PANTHER" id="PTHR32322">
    <property type="entry name" value="INNER MEMBRANE TRANSPORTER"/>
    <property type="match status" value="1"/>
</dbReference>
<feature type="transmembrane region" description="Helical" evidence="7">
    <location>
        <begin position="77"/>
        <end position="94"/>
    </location>
</feature>
<feature type="transmembrane region" description="Helical" evidence="7">
    <location>
        <begin position="193"/>
        <end position="211"/>
    </location>
</feature>
<dbReference type="Pfam" id="PF00892">
    <property type="entry name" value="EamA"/>
    <property type="match status" value="2"/>
</dbReference>
<comment type="caution">
    <text evidence="9">The sequence shown here is derived from an EMBL/GenBank/DDBJ whole genome shotgun (WGS) entry which is preliminary data.</text>
</comment>
<feature type="transmembrane region" description="Helical" evidence="7">
    <location>
        <begin position="20"/>
        <end position="41"/>
    </location>
</feature>
<comment type="similarity">
    <text evidence="2">Belongs to the EamA transporter family.</text>
</comment>
<evidence type="ECO:0000313" key="9">
    <source>
        <dbReference type="EMBL" id="KYH31579.1"/>
    </source>
</evidence>
<dbReference type="OrthoDB" id="9805239at2"/>
<dbReference type="Proteomes" id="UP000075531">
    <property type="component" value="Unassembled WGS sequence"/>
</dbReference>
<feature type="domain" description="EamA" evidence="8">
    <location>
        <begin position="163"/>
        <end position="295"/>
    </location>
</feature>
<dbReference type="PATRIC" id="fig|1121338.3.peg.2439"/>
<evidence type="ECO:0000256" key="5">
    <source>
        <dbReference type="ARBA" id="ARBA00022989"/>
    </source>
</evidence>
<evidence type="ECO:0000313" key="10">
    <source>
        <dbReference type="Proteomes" id="UP000075531"/>
    </source>
</evidence>
<feature type="transmembrane region" description="Helical" evidence="7">
    <location>
        <begin position="223"/>
        <end position="241"/>
    </location>
</feature>
<feature type="domain" description="EamA" evidence="8">
    <location>
        <begin position="19"/>
        <end position="148"/>
    </location>
</feature>
<feature type="transmembrane region" description="Helical" evidence="7">
    <location>
        <begin position="106"/>
        <end position="124"/>
    </location>
</feature>
<dbReference type="AlphaFoldDB" id="A0A151AV84"/>
<feature type="transmembrane region" description="Helical" evidence="7">
    <location>
        <begin position="278"/>
        <end position="298"/>
    </location>
</feature>
<dbReference type="STRING" id="1121338.CLTEP_23620"/>
<dbReference type="RefSeq" id="WP_066826897.1">
    <property type="nucleotide sequence ID" value="NZ_LTBA01000045.1"/>
</dbReference>
<evidence type="ECO:0000256" key="7">
    <source>
        <dbReference type="SAM" id="Phobius"/>
    </source>
</evidence>
<dbReference type="InterPro" id="IPR050638">
    <property type="entry name" value="AA-Vitamin_Transporters"/>
</dbReference>
<feature type="transmembrane region" description="Helical" evidence="7">
    <location>
        <begin position="161"/>
        <end position="181"/>
    </location>
</feature>
<dbReference type="GO" id="GO:0005886">
    <property type="term" value="C:plasma membrane"/>
    <property type="evidence" value="ECO:0007669"/>
    <property type="project" value="UniProtKB-SubCell"/>
</dbReference>
<keyword evidence="4 7" id="KW-0812">Transmembrane</keyword>